<protein>
    <submittedName>
        <fullName evidence="1">Uncharacterized protein</fullName>
    </submittedName>
</protein>
<proteinExistence type="predicted"/>
<gene>
    <name evidence="1" type="ORF">XELAEV_18022512mg</name>
</gene>
<sequence>MQDTIGDTLIMCVHVLHGYLEMFPNTLYCAIARSTVKNRLCQSSLRVHSVQLNNIFCTTITYFPKEDY</sequence>
<accession>A0A974D2I8</accession>
<reference evidence="2" key="1">
    <citation type="journal article" date="2016" name="Nature">
        <title>Genome evolution in the allotetraploid frog Xenopus laevis.</title>
        <authorList>
            <person name="Session A.M."/>
            <person name="Uno Y."/>
            <person name="Kwon T."/>
            <person name="Chapman J.A."/>
            <person name="Toyoda A."/>
            <person name="Takahashi S."/>
            <person name="Fukui A."/>
            <person name="Hikosaka A."/>
            <person name="Suzuki A."/>
            <person name="Kondo M."/>
            <person name="van Heeringen S.J."/>
            <person name="Quigley I."/>
            <person name="Heinz S."/>
            <person name="Ogino H."/>
            <person name="Ochi H."/>
            <person name="Hellsten U."/>
            <person name="Lyons J.B."/>
            <person name="Simakov O."/>
            <person name="Putnam N."/>
            <person name="Stites J."/>
            <person name="Kuroki Y."/>
            <person name="Tanaka T."/>
            <person name="Michiue T."/>
            <person name="Watanabe M."/>
            <person name="Bogdanovic O."/>
            <person name="Lister R."/>
            <person name="Georgiou G."/>
            <person name="Paranjpe S.S."/>
            <person name="van Kruijsbergen I."/>
            <person name="Shu S."/>
            <person name="Carlson J."/>
            <person name="Kinoshita T."/>
            <person name="Ohta Y."/>
            <person name="Mawaribuchi S."/>
            <person name="Jenkins J."/>
            <person name="Grimwood J."/>
            <person name="Schmutz J."/>
            <person name="Mitros T."/>
            <person name="Mozaffari S.V."/>
            <person name="Suzuki Y."/>
            <person name="Haramoto Y."/>
            <person name="Yamamoto T.S."/>
            <person name="Takagi C."/>
            <person name="Heald R."/>
            <person name="Miller K."/>
            <person name="Haudenschild C."/>
            <person name="Kitzman J."/>
            <person name="Nakayama T."/>
            <person name="Izutsu Y."/>
            <person name="Robert J."/>
            <person name="Fortriede J."/>
            <person name="Burns K."/>
            <person name="Lotay V."/>
            <person name="Karimi K."/>
            <person name="Yasuoka Y."/>
            <person name="Dichmann D.S."/>
            <person name="Flajnik M.F."/>
            <person name="Houston D.W."/>
            <person name="Shendure J."/>
            <person name="DuPasquier L."/>
            <person name="Vize P.D."/>
            <person name="Zorn A.M."/>
            <person name="Ito M."/>
            <person name="Marcotte E.M."/>
            <person name="Wallingford J.B."/>
            <person name="Ito Y."/>
            <person name="Asashima M."/>
            <person name="Ueno N."/>
            <person name="Matsuda Y."/>
            <person name="Veenstra G.J."/>
            <person name="Fujiyama A."/>
            <person name="Harland R.M."/>
            <person name="Taira M."/>
            <person name="Rokhsar D.S."/>
        </authorList>
    </citation>
    <scope>NUCLEOTIDE SEQUENCE [LARGE SCALE GENOMIC DNA]</scope>
    <source>
        <strain evidence="2">J</strain>
    </source>
</reference>
<evidence type="ECO:0000313" key="2">
    <source>
        <dbReference type="Proteomes" id="UP000694892"/>
    </source>
</evidence>
<dbReference type="EMBL" id="CM004472">
    <property type="protein sequence ID" value="OCT84359.1"/>
    <property type="molecule type" value="Genomic_DNA"/>
</dbReference>
<evidence type="ECO:0000313" key="1">
    <source>
        <dbReference type="EMBL" id="OCT84359.1"/>
    </source>
</evidence>
<name>A0A974D2I8_XENLA</name>
<dbReference type="Proteomes" id="UP000694892">
    <property type="component" value="Chromosome 4L"/>
</dbReference>
<dbReference type="AlphaFoldDB" id="A0A974D2I8"/>
<organism evidence="1 2">
    <name type="scientific">Xenopus laevis</name>
    <name type="common">African clawed frog</name>
    <dbReference type="NCBI Taxonomy" id="8355"/>
    <lineage>
        <taxon>Eukaryota</taxon>
        <taxon>Metazoa</taxon>
        <taxon>Chordata</taxon>
        <taxon>Craniata</taxon>
        <taxon>Vertebrata</taxon>
        <taxon>Euteleostomi</taxon>
        <taxon>Amphibia</taxon>
        <taxon>Batrachia</taxon>
        <taxon>Anura</taxon>
        <taxon>Pipoidea</taxon>
        <taxon>Pipidae</taxon>
        <taxon>Xenopodinae</taxon>
        <taxon>Xenopus</taxon>
        <taxon>Xenopus</taxon>
    </lineage>
</organism>